<evidence type="ECO:0000313" key="1">
    <source>
        <dbReference type="EMBL" id="GAA1965482.1"/>
    </source>
</evidence>
<reference evidence="1 2" key="1">
    <citation type="journal article" date="2019" name="Int. J. Syst. Evol. Microbiol.">
        <title>The Global Catalogue of Microorganisms (GCM) 10K type strain sequencing project: providing services to taxonomists for standard genome sequencing and annotation.</title>
        <authorList>
            <consortium name="The Broad Institute Genomics Platform"/>
            <consortium name="The Broad Institute Genome Sequencing Center for Infectious Disease"/>
            <person name="Wu L."/>
            <person name="Ma J."/>
        </authorList>
    </citation>
    <scope>NUCLEOTIDE SEQUENCE [LARGE SCALE GENOMIC DNA]</scope>
    <source>
        <strain evidence="1 2">JCM 15309</strain>
    </source>
</reference>
<dbReference type="Pfam" id="PF01546">
    <property type="entry name" value="Peptidase_M20"/>
    <property type="match status" value="1"/>
</dbReference>
<dbReference type="Proteomes" id="UP001500571">
    <property type="component" value="Unassembled WGS sequence"/>
</dbReference>
<dbReference type="SUPFAM" id="SSF55031">
    <property type="entry name" value="Bacterial exopeptidase dimerisation domain"/>
    <property type="match status" value="1"/>
</dbReference>
<dbReference type="EMBL" id="BAAAPB010000002">
    <property type="protein sequence ID" value="GAA1965482.1"/>
    <property type="molecule type" value="Genomic_DNA"/>
</dbReference>
<dbReference type="PIRSF" id="PIRSF005962">
    <property type="entry name" value="Pept_M20D_amidohydro"/>
    <property type="match status" value="1"/>
</dbReference>
<dbReference type="PANTHER" id="PTHR11014">
    <property type="entry name" value="PEPTIDASE M20 FAMILY MEMBER"/>
    <property type="match status" value="1"/>
</dbReference>
<evidence type="ECO:0000313" key="2">
    <source>
        <dbReference type="Proteomes" id="UP001500571"/>
    </source>
</evidence>
<dbReference type="PANTHER" id="PTHR11014:SF63">
    <property type="entry name" value="METALLOPEPTIDASE, PUTATIVE (AFU_ORTHOLOGUE AFUA_6G09600)-RELATED"/>
    <property type="match status" value="1"/>
</dbReference>
<dbReference type="Gene3D" id="3.30.70.360">
    <property type="match status" value="1"/>
</dbReference>
<organism evidence="1 2">
    <name type="scientific">Nocardioides panacihumi</name>
    <dbReference type="NCBI Taxonomy" id="400774"/>
    <lineage>
        <taxon>Bacteria</taxon>
        <taxon>Bacillati</taxon>
        <taxon>Actinomycetota</taxon>
        <taxon>Actinomycetes</taxon>
        <taxon>Propionibacteriales</taxon>
        <taxon>Nocardioidaceae</taxon>
        <taxon>Nocardioides</taxon>
    </lineage>
</organism>
<accession>A0ABN2R9Q1</accession>
<comment type="caution">
    <text evidence="1">The sequence shown here is derived from an EMBL/GenBank/DDBJ whole genome shotgun (WGS) entry which is preliminary data.</text>
</comment>
<name>A0ABN2R9Q1_9ACTN</name>
<dbReference type="RefSeq" id="WP_344045534.1">
    <property type="nucleotide sequence ID" value="NZ_BAAAPB010000002.1"/>
</dbReference>
<dbReference type="InterPro" id="IPR002933">
    <property type="entry name" value="Peptidase_M20"/>
</dbReference>
<dbReference type="NCBIfam" id="TIGR01891">
    <property type="entry name" value="amidohydrolases"/>
    <property type="match status" value="1"/>
</dbReference>
<keyword evidence="2" id="KW-1185">Reference proteome</keyword>
<dbReference type="Gene3D" id="3.40.630.10">
    <property type="entry name" value="Zn peptidases"/>
    <property type="match status" value="1"/>
</dbReference>
<dbReference type="SUPFAM" id="SSF53187">
    <property type="entry name" value="Zn-dependent exopeptidases"/>
    <property type="match status" value="1"/>
</dbReference>
<dbReference type="InterPro" id="IPR017439">
    <property type="entry name" value="Amidohydrolase"/>
</dbReference>
<dbReference type="InterPro" id="IPR036264">
    <property type="entry name" value="Bact_exopeptidase_dim_dom"/>
</dbReference>
<sequence length="396" mass="41940">MDTAALITQIVDENADELVLLRRDLHAHPERSWEEQRTTRIGAHHLDRLGWRVTPMPRSGLVAELGLEPGPDVRTVALRADMDALPVQDETADPWSSTVDGVAHACGHDVHVTSLLGAAHALTELHRNGMLGGRVRLLLQPAEESMPGGALHLMNQGALDGVERIFALHADPTVDVGQVGLRPGPITSASDQVTVRVSGPGGHTSRPHRTGDITFALANLATTLPGILSRRLDPRAGASMVWGMIRAGSAANVIPQEGLLSGTLRILDAVAWAEAEPIVREAVADIVHPYAVEAVVDYQRGVPPVVNDDASHQVLVRAVIDVLGPAGQVATHQSLGGEDFGWYLHRVSGAMFRLGTRTPGGPTYDLHQGNLRVDDRAVAVGAKVLAAAAAEALANA</sequence>
<gene>
    <name evidence="1" type="ORF">GCM10009798_27230</name>
</gene>
<protein>
    <submittedName>
        <fullName evidence="1">M20 family metallopeptidase</fullName>
    </submittedName>
</protein>
<proteinExistence type="predicted"/>